<dbReference type="Proteomes" id="UP001162131">
    <property type="component" value="Unassembled WGS sequence"/>
</dbReference>
<protein>
    <submittedName>
        <fullName evidence="1">Uncharacterized protein</fullName>
    </submittedName>
</protein>
<dbReference type="InterPro" id="IPR011989">
    <property type="entry name" value="ARM-like"/>
</dbReference>
<comment type="caution">
    <text evidence="1">The sequence shown here is derived from an EMBL/GenBank/DDBJ whole genome shotgun (WGS) entry which is preliminary data.</text>
</comment>
<dbReference type="EMBL" id="CAJZBQ010000023">
    <property type="protein sequence ID" value="CAG9319608.1"/>
    <property type="molecule type" value="Genomic_DNA"/>
</dbReference>
<name>A0AAU9J7Q5_9CILI</name>
<dbReference type="PANTHER" id="PTHR20938:SF0">
    <property type="entry name" value="INTEGRATOR COMPLEX SUBUNIT 4"/>
    <property type="match status" value="1"/>
</dbReference>
<gene>
    <name evidence="1" type="ORF">BSTOLATCC_MIC24159</name>
</gene>
<proteinExistence type="predicted"/>
<keyword evidence="2" id="KW-1185">Reference proteome</keyword>
<evidence type="ECO:0000313" key="1">
    <source>
        <dbReference type="EMBL" id="CAG9319608.1"/>
    </source>
</evidence>
<reference evidence="1" key="1">
    <citation type="submission" date="2021-09" db="EMBL/GenBank/DDBJ databases">
        <authorList>
            <consortium name="AG Swart"/>
            <person name="Singh M."/>
            <person name="Singh A."/>
            <person name="Seah K."/>
            <person name="Emmerich C."/>
        </authorList>
    </citation>
    <scope>NUCLEOTIDE SEQUENCE</scope>
    <source>
        <strain evidence="1">ATCC30299</strain>
    </source>
</reference>
<dbReference type="InterPro" id="IPR016024">
    <property type="entry name" value="ARM-type_fold"/>
</dbReference>
<evidence type="ECO:0000313" key="2">
    <source>
        <dbReference type="Proteomes" id="UP001162131"/>
    </source>
</evidence>
<organism evidence="1 2">
    <name type="scientific">Blepharisma stoltei</name>
    <dbReference type="NCBI Taxonomy" id="1481888"/>
    <lineage>
        <taxon>Eukaryota</taxon>
        <taxon>Sar</taxon>
        <taxon>Alveolata</taxon>
        <taxon>Ciliophora</taxon>
        <taxon>Postciliodesmatophora</taxon>
        <taxon>Heterotrichea</taxon>
        <taxon>Heterotrichida</taxon>
        <taxon>Blepharismidae</taxon>
        <taxon>Blepharisma</taxon>
    </lineage>
</organism>
<accession>A0AAU9J7Q5</accession>
<dbReference type="AlphaFoldDB" id="A0AAU9J7Q5"/>
<dbReference type="PANTHER" id="PTHR20938">
    <property type="entry name" value="INTEGRATOR COMPLEX SUBUNIT 4"/>
    <property type="match status" value="1"/>
</dbReference>
<sequence length="689" mass="79423">MVDLTEETQNYLGRFNALLDVLQKSESQDDIKEGISKLLYLAPLVGSISNLHYYVEVCKKFMSHTNPNIRALVIQLISLAWPLNEPDSQEILYCFTKDIDPKVRSIALDSIKTINPDFCLPFFDDMSEEVQISAMRCYFRNKRNLNEDYVMHTLSPMVYSKFRTVIIEAFKLIGQLRPSPNSFYQALTTDEKQPANGFLLIMLESEFCEIRLAVLEAISKLLHTVINSHPKEECNSCLYKVIKISLDAINDEFREVRISVFQLLSALTPYFGLRKKPDVDSCIFNLRDADLVLRHAIYEFFCRVRIENGQLALMVLEALFASFQKYPEDTNYIYLVTSQMGKNNYKHGKFLVNKLLGLDKRFLANEHDWNDPIYVAKLIFLVNAHSYDKTLEIPSSCEKHINYISDLYPSYMPQRQISMILDLKFPEEGNSEFASLCKNLVVKLNKMILQPHCYLHDPEVNLKTILYKTCELQHAYRIDMPASFNEFIVKCRIQIHIIYLLSMLSDCYTGRNTPWTLIKNQIENIWKAGSFIKDDKIVKTCYNAINDNENPDTDALYTEFSSFLSVLSYKVHQYINVKKKHAEITFPTGEIAVNECDVLSVQGRGDEDLYCLLEFPDGSLESAKAYSHAMNLNSHIRIHRPNSPVLVQLCFAALFSQSDIQSGPGFFHKTMIMQSHVPISSYTQIMLKP</sequence>
<dbReference type="SUPFAM" id="SSF48371">
    <property type="entry name" value="ARM repeat"/>
    <property type="match status" value="1"/>
</dbReference>
<dbReference type="Gene3D" id="1.25.10.10">
    <property type="entry name" value="Leucine-rich Repeat Variant"/>
    <property type="match status" value="1"/>
</dbReference>